<keyword evidence="3" id="KW-1185">Reference proteome</keyword>
<protein>
    <recommendedName>
        <fullName evidence="1">YHYH domain-containing protein</fullName>
    </recommendedName>
</protein>
<dbReference type="KEGG" id="palw:PSAL_020790"/>
<reference evidence="2 3" key="1">
    <citation type="submission" date="2020-08" db="EMBL/GenBank/DDBJ databases">
        <title>Genome sequence of Rhodobacteraceae bacterium Lw-13e.</title>
        <authorList>
            <person name="Poehlein A."/>
            <person name="Wolter L."/>
            <person name="Daniel R."/>
            <person name="Brinkhoff T."/>
        </authorList>
    </citation>
    <scope>NUCLEOTIDE SEQUENCE [LARGE SCALE GENOMIC DNA]</scope>
    <source>
        <strain evidence="2 3">Lw-13e</strain>
    </source>
</reference>
<name>A0A418SLA0_9RHOB</name>
<dbReference type="AlphaFoldDB" id="A0A418SLA0"/>
<evidence type="ECO:0000313" key="2">
    <source>
        <dbReference type="EMBL" id="QPM90837.1"/>
    </source>
</evidence>
<dbReference type="Pfam" id="PF14240">
    <property type="entry name" value="YHYH"/>
    <property type="match status" value="1"/>
</dbReference>
<dbReference type="RefSeq" id="WP_196222688.1">
    <property type="nucleotide sequence ID" value="NZ_CP060436.1"/>
</dbReference>
<proteinExistence type="predicted"/>
<dbReference type="Proteomes" id="UP000283786">
    <property type="component" value="Chromosome"/>
</dbReference>
<organism evidence="2 3">
    <name type="scientific">Pseudooceanicola algae</name>
    <dbReference type="NCBI Taxonomy" id="1537215"/>
    <lineage>
        <taxon>Bacteria</taxon>
        <taxon>Pseudomonadati</taxon>
        <taxon>Pseudomonadota</taxon>
        <taxon>Alphaproteobacteria</taxon>
        <taxon>Rhodobacterales</taxon>
        <taxon>Paracoccaceae</taxon>
        <taxon>Pseudooceanicola</taxon>
    </lineage>
</organism>
<evidence type="ECO:0000259" key="1">
    <source>
        <dbReference type="Pfam" id="PF14240"/>
    </source>
</evidence>
<dbReference type="EMBL" id="CP060436">
    <property type="protein sequence ID" value="QPM90837.1"/>
    <property type="molecule type" value="Genomic_DNA"/>
</dbReference>
<gene>
    <name evidence="2" type="ORF">PSAL_020790</name>
</gene>
<feature type="domain" description="YHYH" evidence="1">
    <location>
        <begin position="172"/>
        <end position="277"/>
    </location>
</feature>
<accession>A0A418SLA0</accession>
<evidence type="ECO:0000313" key="3">
    <source>
        <dbReference type="Proteomes" id="UP000283786"/>
    </source>
</evidence>
<sequence length="337" mass="35576">MRWTITLSALAFGLVTATSPAAAQTAAQQARFDQLVDLYKDAGVIGEPDMVDCTLSGGEQSLCIRITTGPAPSNHPTGPYCPRSIDTPPEEAGTWFYNDEVVVADGSFVERLAVLFRDDAWQMFDPETGDVILVEGELGCEVAGDPDSAADYTNYCVECEVKYLSEDTSETYVIPLVPVRLEGEATRIGPAPGVGLAFNGVKLDAPAPLDLIEGNHTLGLMDSCVGHVNPHTGYHYHGLVGCEPQVAASDVDHEALVAVAMDGYDIYAALSDAETTDVDVCNGHAEQGLGYHYHSDVAGTNQFIGCFAAQYGCALGDPTAVCDASADAGRGPPPPRE</sequence>
<dbReference type="InterPro" id="IPR025924">
    <property type="entry name" value="YHYH_dom"/>
</dbReference>